<feature type="compositionally biased region" description="Basic residues" evidence="1">
    <location>
        <begin position="165"/>
        <end position="177"/>
    </location>
</feature>
<dbReference type="Proteomes" id="UP000504611">
    <property type="component" value="Unplaced"/>
</dbReference>
<dbReference type="GeneID" id="104951327"/>
<dbReference type="AlphaFoldDB" id="A0A6I9NNL3"/>
<dbReference type="Gene3D" id="2.60.40.10">
    <property type="entry name" value="Immunoglobulins"/>
    <property type="match status" value="5"/>
</dbReference>
<dbReference type="PANTHER" id="PTHR23053">
    <property type="entry name" value="DLEC1 DELETED IN LUNG AND ESOPHAGEAL CANCER 1"/>
    <property type="match status" value="1"/>
</dbReference>
<evidence type="ECO:0000313" key="2">
    <source>
        <dbReference type="Proteomes" id="UP000504611"/>
    </source>
</evidence>
<dbReference type="GO" id="GO:0005930">
    <property type="term" value="C:axoneme"/>
    <property type="evidence" value="ECO:0007669"/>
    <property type="project" value="TreeGrafter"/>
</dbReference>
<dbReference type="KEGG" id="ncc:104951327"/>
<dbReference type="PANTHER" id="PTHR23053:SF0">
    <property type="entry name" value="HYDROCEPHALUS-INDUCING PROTEIN HOMOLOG"/>
    <property type="match status" value="1"/>
</dbReference>
<evidence type="ECO:0000256" key="1">
    <source>
        <dbReference type="SAM" id="MobiDB-lite"/>
    </source>
</evidence>
<keyword evidence="2" id="KW-1185">Reference proteome</keyword>
<feature type="region of interest" description="Disordered" evidence="1">
    <location>
        <begin position="117"/>
        <end position="183"/>
    </location>
</feature>
<reference evidence="3" key="1">
    <citation type="submission" date="2025-08" db="UniProtKB">
        <authorList>
            <consortium name="RefSeq"/>
        </authorList>
    </citation>
    <scope>IDENTIFICATION</scope>
    <source>
        <tissue evidence="3">Muscle</tissue>
    </source>
</reference>
<dbReference type="GO" id="GO:0003341">
    <property type="term" value="P:cilium movement"/>
    <property type="evidence" value="ECO:0007669"/>
    <property type="project" value="TreeGrafter"/>
</dbReference>
<accession>A0A6I9NNL3</accession>
<protein>
    <submittedName>
        <fullName evidence="3">Hydrocephalus-inducing protein homolog</fullName>
    </submittedName>
</protein>
<dbReference type="OrthoDB" id="8951429at2759"/>
<dbReference type="InterPro" id="IPR033305">
    <property type="entry name" value="Hydin-like"/>
</dbReference>
<evidence type="ECO:0000313" key="3">
    <source>
        <dbReference type="RefSeq" id="XP_010776265.1"/>
    </source>
</evidence>
<gene>
    <name evidence="3" type="primary">LOC104951327</name>
</gene>
<dbReference type="RefSeq" id="XP_010776265.1">
    <property type="nucleotide sequence ID" value="XM_010777963.1"/>
</dbReference>
<dbReference type="InterPro" id="IPR013783">
    <property type="entry name" value="Ig-like_fold"/>
</dbReference>
<name>A0A6I9NNL3_9TELE</name>
<sequence length="1048" mass="116102">MCAQTPVGRKNKKAHSKIMSPILSQIAAPAEADKVSPQEIIPHIVLNVTGKDSPSATELLKGSTLPQLVQVLDDLGLGPSGPPIPPPATFSVVPFPKSREQSMSKVTCSRFTFLVPSGQEEQDEEKKDSEEDLHASVVKEEATHSKGRSKGSTKEGAVTKDKKSQKSKRQTSAKTKTKVPVISRTSARDSLDCSEQDLHQGNLELKRSQSLTHFRWVVPANSEVVLKIWFYSESPETFEQTFNFELLGTQRLYQLLCTGICTYPSICKDHTTLFAFSKKVSQMEKGLEKTYAIKPGCFEFGPLLCGKTRDRYKESRYPENTERLVIQNTSGLEAEVQFSFQHDTQAATYLLHPPTMTLKPDQKQELTVWAYPTNIGQMKDSIICQIKDNPEPVIINISCWGVRPELELESKHLHCNRTMLHRRNSCSVTLHNKTALPVSWKLQGVDELGDEFSLPQDQGVISANSSFLLSLHFRAKKPLHIKKILRLEVSDVEKILGVMQTENIQVTAEAYDVALEIIPADGCLDFGTIKVFEEGKMSLRLKNQGKYETAYKLTLQQTDLPQPNLESIFTLSPWSGTLMPHEKPTTVQILCKANTEISMIERPILLCQLIEPNIGNGEVVATLTINISVKSVFSRYKITPACDINFGPLVYGYKKSESFTIENNGTFETRYSVCHLITDATSPGKQGGPGKKSQSERATGATSKVRRESIQRDLSITQNRLTIGVFSVSPCNGSLNPGSQQVVTVECVSDQLGSWNQDLLIDISDRDPLDHPDGIPYKLLAEVCKPGISLDMASIFEEHHLCNNSSQLSSEQFCNAEGIYVQDENKFVFNKALVGRTAKARFKLTNNSKVPCALSLAIKYVGAKPSRGADVFDLSATTLSIPEQSHVFAVVTFTPQAMQLYSAVFEATMDVTSRMTPTFKSKVLEFDLMGEGNMPSVCVVRPVLRTSRGSPRLQFTRVSAGRRHTRPLVLLNDGNVPAQVQIDMLDKHGVFTLKAAPGNTCSAIYSSQIEGTTKCQCVNRETQICILRSVSSHSARLTSDKQEARLLT</sequence>
<feature type="compositionally biased region" description="Basic and acidic residues" evidence="1">
    <location>
        <begin position="124"/>
        <end position="144"/>
    </location>
</feature>
<organism evidence="2 3">
    <name type="scientific">Notothenia coriiceps</name>
    <name type="common">black rockcod</name>
    <dbReference type="NCBI Taxonomy" id="8208"/>
    <lineage>
        <taxon>Eukaryota</taxon>
        <taxon>Metazoa</taxon>
        <taxon>Chordata</taxon>
        <taxon>Craniata</taxon>
        <taxon>Vertebrata</taxon>
        <taxon>Euteleostomi</taxon>
        <taxon>Actinopterygii</taxon>
        <taxon>Neopterygii</taxon>
        <taxon>Teleostei</taxon>
        <taxon>Neoteleostei</taxon>
        <taxon>Acanthomorphata</taxon>
        <taxon>Eupercaria</taxon>
        <taxon>Perciformes</taxon>
        <taxon>Notothenioidei</taxon>
        <taxon>Nototheniidae</taxon>
        <taxon>Notothenia</taxon>
    </lineage>
</organism>
<proteinExistence type="predicted"/>
<dbReference type="GO" id="GO:1904158">
    <property type="term" value="P:axonemal central apparatus assembly"/>
    <property type="evidence" value="ECO:0007669"/>
    <property type="project" value="TreeGrafter"/>
</dbReference>
<feature type="region of interest" description="Disordered" evidence="1">
    <location>
        <begin position="681"/>
        <end position="709"/>
    </location>
</feature>